<keyword evidence="3" id="KW-1185">Reference proteome</keyword>
<dbReference type="Pfam" id="PF11704">
    <property type="entry name" value="Folliculin"/>
    <property type="match status" value="1"/>
</dbReference>
<evidence type="ECO:0000259" key="1">
    <source>
        <dbReference type="PROSITE" id="PS51834"/>
    </source>
</evidence>
<dbReference type="OrthoDB" id="5599713at2759"/>
<dbReference type="GO" id="GO:0005096">
    <property type="term" value="F:GTPase activator activity"/>
    <property type="evidence" value="ECO:0007669"/>
    <property type="project" value="InterPro"/>
</dbReference>
<dbReference type="InterPro" id="IPR037520">
    <property type="entry name" value="Folliculin/SMCR8_longin"/>
</dbReference>
<evidence type="ECO:0000313" key="3">
    <source>
        <dbReference type="Proteomes" id="UP000094236"/>
    </source>
</evidence>
<dbReference type="GO" id="GO:1904263">
    <property type="term" value="P:positive regulation of TORC1 signaling"/>
    <property type="evidence" value="ECO:0007669"/>
    <property type="project" value="TreeGrafter"/>
</dbReference>
<dbReference type="InterPro" id="IPR021713">
    <property type="entry name" value="Folliculin"/>
</dbReference>
<dbReference type="AlphaFoldDB" id="A0A1E4U2Q3"/>
<dbReference type="PANTHER" id="PTHR31441:SF2">
    <property type="entry name" value="FOLLICULIN"/>
    <property type="match status" value="1"/>
</dbReference>
<dbReference type="Proteomes" id="UP000094236">
    <property type="component" value="Unassembled WGS sequence"/>
</dbReference>
<feature type="domain" description="UDENN FLCN/SMCR8-type" evidence="1">
    <location>
        <begin position="35"/>
        <end position="212"/>
    </location>
</feature>
<name>A0A1E4U2Q3_PACTA</name>
<dbReference type="InterPro" id="IPR037521">
    <property type="entry name" value="FLCN/SMCR8_DENN"/>
</dbReference>
<dbReference type="GO" id="GO:0005829">
    <property type="term" value="C:cytosol"/>
    <property type="evidence" value="ECO:0007669"/>
    <property type="project" value="TreeGrafter"/>
</dbReference>
<protein>
    <recommendedName>
        <fullName evidence="1">UDENN FLCN/SMCR8-type domain-containing protein</fullName>
    </recommendedName>
</protein>
<dbReference type="EMBL" id="KV454011">
    <property type="protein sequence ID" value="ODV98272.1"/>
    <property type="molecule type" value="Genomic_DNA"/>
</dbReference>
<dbReference type="PROSITE" id="PS51834">
    <property type="entry name" value="DENN_FLCN_SMCR8"/>
    <property type="match status" value="1"/>
</dbReference>
<reference evidence="3" key="1">
    <citation type="submission" date="2016-05" db="EMBL/GenBank/DDBJ databases">
        <title>Comparative genomics of biotechnologically important yeasts.</title>
        <authorList>
            <consortium name="DOE Joint Genome Institute"/>
            <person name="Riley R."/>
            <person name="Haridas S."/>
            <person name="Wolfe K.H."/>
            <person name="Lopes M.R."/>
            <person name="Hittinger C.T."/>
            <person name="Goker M."/>
            <person name="Salamov A."/>
            <person name="Wisecaver J."/>
            <person name="Long T.M."/>
            <person name="Aerts A.L."/>
            <person name="Barry K."/>
            <person name="Choi C."/>
            <person name="Clum A."/>
            <person name="Coughlan A.Y."/>
            <person name="Deshpande S."/>
            <person name="Douglass A.P."/>
            <person name="Hanson S.J."/>
            <person name="Klenk H.-P."/>
            <person name="Labutti K."/>
            <person name="Lapidus A."/>
            <person name="Lindquist E."/>
            <person name="Lipzen A."/>
            <person name="Meier-Kolthoff J.P."/>
            <person name="Ohm R.A."/>
            <person name="Otillar R.P."/>
            <person name="Pangilinan J."/>
            <person name="Peng Y."/>
            <person name="Rokas A."/>
            <person name="Rosa C.A."/>
            <person name="Scheuner C."/>
            <person name="Sibirny A.A."/>
            <person name="Slot J.C."/>
            <person name="Stielow J.B."/>
            <person name="Sun H."/>
            <person name="Kurtzman C.P."/>
            <person name="Blackwell M."/>
            <person name="Grigoriev I.V."/>
            <person name="Jeffries T.W."/>
        </authorList>
    </citation>
    <scope>NUCLEOTIDE SEQUENCE [LARGE SCALE GENOMIC DNA]</scope>
    <source>
        <strain evidence="3">NRRL Y-2460</strain>
    </source>
</reference>
<proteinExistence type="predicted"/>
<dbReference type="STRING" id="669874.A0A1E4U2Q3"/>
<gene>
    <name evidence="2" type="ORF">PACTADRAFT_48062</name>
</gene>
<sequence length="212" mass="24077">MCTQSFKADNINKLDNNAFLSSSAPSSATCLSCQLILPTSSPSNAIRTIDEESHLIFISTQYPSSQSRYRALRQIVMKALSVETTHDGLNPIMFGDSTAGYSITMVFKIKDSTARGSERKYALIITAEDESELVHSWSLVVENLREFIKLIKDRITELELSKTMNNTELMDNNERFYRRSLPKSKNLTELLEDKKLFIKIHLWASNLLCNLN</sequence>
<accession>A0A1E4U2Q3</accession>
<organism evidence="2 3">
    <name type="scientific">Pachysolen tannophilus NRRL Y-2460</name>
    <dbReference type="NCBI Taxonomy" id="669874"/>
    <lineage>
        <taxon>Eukaryota</taxon>
        <taxon>Fungi</taxon>
        <taxon>Dikarya</taxon>
        <taxon>Ascomycota</taxon>
        <taxon>Saccharomycotina</taxon>
        <taxon>Pichiomycetes</taxon>
        <taxon>Pachysolenaceae</taxon>
        <taxon>Pachysolen</taxon>
    </lineage>
</organism>
<dbReference type="PANTHER" id="PTHR31441">
    <property type="entry name" value="FOLLICULIN FAMILY MEMBER"/>
    <property type="match status" value="1"/>
</dbReference>
<evidence type="ECO:0000313" key="2">
    <source>
        <dbReference type="EMBL" id="ODV98272.1"/>
    </source>
</evidence>